<dbReference type="HAMAP" id="MF_00818">
    <property type="entry name" value="QueF_type1"/>
    <property type="match status" value="1"/>
</dbReference>
<dbReference type="RefSeq" id="WP_089881385.1">
    <property type="nucleotide sequence ID" value="NZ_FOYS01000004.1"/>
</dbReference>
<dbReference type="InterPro" id="IPR050084">
    <property type="entry name" value="NADPH_dep_7-cyano-7-deazaG_red"/>
</dbReference>
<keyword evidence="3" id="KW-0521">NADP</keyword>
<keyword evidence="1" id="KW-0963">Cytoplasm</keyword>
<proteinExistence type="inferred from homology"/>
<keyword evidence="6" id="KW-1185">Reference proteome</keyword>
<dbReference type="STRING" id="555875.SAMN04488124_2501"/>
<evidence type="ECO:0000256" key="4">
    <source>
        <dbReference type="ARBA" id="ARBA00023002"/>
    </source>
</evidence>
<dbReference type="InterPro" id="IPR016856">
    <property type="entry name" value="QueF_type1"/>
</dbReference>
<dbReference type="GO" id="GO:0033739">
    <property type="term" value="F:preQ1 synthase activity"/>
    <property type="evidence" value="ECO:0007669"/>
    <property type="project" value="InterPro"/>
</dbReference>
<dbReference type="EMBL" id="FOYS01000004">
    <property type="protein sequence ID" value="SFR58366.1"/>
    <property type="molecule type" value="Genomic_DNA"/>
</dbReference>
<protein>
    <submittedName>
        <fullName evidence="5">7-cyano-7-deazaguanine reductase</fullName>
    </submittedName>
</protein>
<dbReference type="NCBIfam" id="TIGR03139">
    <property type="entry name" value="QueF-II"/>
    <property type="match status" value="1"/>
</dbReference>
<dbReference type="InterPro" id="IPR029500">
    <property type="entry name" value="QueF"/>
</dbReference>
<evidence type="ECO:0000313" key="6">
    <source>
        <dbReference type="Proteomes" id="UP000243250"/>
    </source>
</evidence>
<dbReference type="AlphaFoldDB" id="A0A1I6HV89"/>
<name>A0A1I6HV89_9EURY</name>
<reference evidence="6" key="1">
    <citation type="submission" date="2016-10" db="EMBL/GenBank/DDBJ databases">
        <authorList>
            <person name="Varghese N."/>
            <person name="Submissions S."/>
        </authorList>
    </citation>
    <scope>NUCLEOTIDE SEQUENCE [LARGE SCALE GENOMIC DNA]</scope>
    <source>
        <strain evidence="6">CGMCC 1.8711</strain>
    </source>
</reference>
<evidence type="ECO:0000313" key="5">
    <source>
        <dbReference type="EMBL" id="SFR58366.1"/>
    </source>
</evidence>
<dbReference type="GO" id="GO:0005737">
    <property type="term" value="C:cytoplasm"/>
    <property type="evidence" value="ECO:0007669"/>
    <property type="project" value="InterPro"/>
</dbReference>
<evidence type="ECO:0000256" key="1">
    <source>
        <dbReference type="ARBA" id="ARBA00022490"/>
    </source>
</evidence>
<evidence type="ECO:0000256" key="3">
    <source>
        <dbReference type="ARBA" id="ARBA00022857"/>
    </source>
</evidence>
<evidence type="ECO:0000256" key="2">
    <source>
        <dbReference type="ARBA" id="ARBA00022785"/>
    </source>
</evidence>
<dbReference type="Gene3D" id="3.30.1130.10">
    <property type="match status" value="1"/>
</dbReference>
<dbReference type="PANTHER" id="PTHR34354:SF1">
    <property type="entry name" value="NADPH-DEPENDENT 7-CYANO-7-DEAZAGUANINE REDUCTASE"/>
    <property type="match status" value="1"/>
</dbReference>
<dbReference type="SUPFAM" id="SSF55620">
    <property type="entry name" value="Tetrahydrobiopterin biosynthesis enzymes-like"/>
    <property type="match status" value="1"/>
</dbReference>
<accession>A0A1I6HV89</accession>
<gene>
    <name evidence="5" type="ORF">SAMN04488124_2501</name>
</gene>
<sequence length="125" mass="14261">MSTYADAEDIECERVEPDLQSFSNEFGDVKVNLEFPEFTHVCPVTGRPDHGVLNITYEPDQRIIEEKSLRDYLFEYRDKGIWHEAAASDICNHIAEAVAPHSVHVEIEFKARGGIYTTVESSEEK</sequence>
<dbReference type="PANTHER" id="PTHR34354">
    <property type="entry name" value="NADPH-DEPENDENT 7-CYANO-7-DEAZAGUANINE REDUCTASE"/>
    <property type="match status" value="1"/>
</dbReference>
<dbReference type="GO" id="GO:0008616">
    <property type="term" value="P:tRNA queuosine(34) biosynthetic process"/>
    <property type="evidence" value="ECO:0007669"/>
    <property type="project" value="UniProtKB-KW"/>
</dbReference>
<organism evidence="5 6">
    <name type="scientific">Halogeometricum limi</name>
    <dbReference type="NCBI Taxonomy" id="555875"/>
    <lineage>
        <taxon>Archaea</taxon>
        <taxon>Methanobacteriati</taxon>
        <taxon>Methanobacteriota</taxon>
        <taxon>Stenosarchaea group</taxon>
        <taxon>Halobacteria</taxon>
        <taxon>Halobacteriales</taxon>
        <taxon>Haloferacaceae</taxon>
        <taxon>Halogeometricum</taxon>
    </lineage>
</organism>
<dbReference type="InterPro" id="IPR043133">
    <property type="entry name" value="GTP-CH-I_C/QueF"/>
</dbReference>
<dbReference type="Proteomes" id="UP000243250">
    <property type="component" value="Unassembled WGS sequence"/>
</dbReference>
<keyword evidence="2" id="KW-0671">Queuosine biosynthesis</keyword>
<keyword evidence="4" id="KW-0560">Oxidoreductase</keyword>
<dbReference type="Pfam" id="PF14489">
    <property type="entry name" value="QueF"/>
    <property type="match status" value="1"/>
</dbReference>